<dbReference type="Proteomes" id="UP001237917">
    <property type="component" value="Unassembled WGS sequence"/>
</dbReference>
<comment type="caution">
    <text evidence="4">The sequence shown here is derived from an EMBL/GenBank/DDBJ whole genome shotgun (WGS) entry which is preliminary data.</text>
</comment>
<dbReference type="AlphaFoldDB" id="A0AAW6YM05"/>
<evidence type="ECO:0000256" key="2">
    <source>
        <dbReference type="ARBA" id="ARBA00022729"/>
    </source>
</evidence>
<keyword evidence="2" id="KW-0732">Signal</keyword>
<organism evidence="4 5">
    <name type="scientific">Streptococcus pasteurianus</name>
    <dbReference type="NCBI Taxonomy" id="197614"/>
    <lineage>
        <taxon>Bacteria</taxon>
        <taxon>Bacillati</taxon>
        <taxon>Bacillota</taxon>
        <taxon>Bacilli</taxon>
        <taxon>Lactobacillales</taxon>
        <taxon>Streptococcaceae</taxon>
        <taxon>Streptococcus</taxon>
    </lineage>
</organism>
<reference evidence="4" key="1">
    <citation type="submission" date="2023-05" db="EMBL/GenBank/DDBJ databases">
        <title>Cataloging the Phylogenetic Diversity of Human Bladder Bacteria.</title>
        <authorList>
            <person name="Du J."/>
        </authorList>
    </citation>
    <scope>NUCLEOTIDE SEQUENCE</scope>
    <source>
        <strain evidence="4">UMB0765</strain>
    </source>
</reference>
<feature type="non-terminal residue" evidence="4">
    <location>
        <position position="79"/>
    </location>
</feature>
<dbReference type="EMBL" id="JASOPU010000402">
    <property type="protein sequence ID" value="MDK7294314.1"/>
    <property type="molecule type" value="Genomic_DNA"/>
</dbReference>
<proteinExistence type="inferred from homology"/>
<comment type="similarity">
    <text evidence="1">Belongs to the leucine-binding protein family.</text>
</comment>
<evidence type="ECO:0000313" key="5">
    <source>
        <dbReference type="Proteomes" id="UP001237917"/>
    </source>
</evidence>
<name>A0AAW6YM05_9STRE</name>
<dbReference type="InterPro" id="IPR028081">
    <property type="entry name" value="Leu-bd"/>
</dbReference>
<dbReference type="InterPro" id="IPR051010">
    <property type="entry name" value="BCAA_transport"/>
</dbReference>
<dbReference type="PANTHER" id="PTHR30483:SF6">
    <property type="entry name" value="PERIPLASMIC BINDING PROTEIN OF ABC TRANSPORTER FOR NATURAL AMINO ACIDS"/>
    <property type="match status" value="1"/>
</dbReference>
<dbReference type="Pfam" id="PF13458">
    <property type="entry name" value="Peripla_BP_6"/>
    <property type="match status" value="1"/>
</dbReference>
<evidence type="ECO:0000313" key="4">
    <source>
        <dbReference type="EMBL" id="MDK7294314.1"/>
    </source>
</evidence>
<dbReference type="InterPro" id="IPR028082">
    <property type="entry name" value="Peripla_BP_I"/>
</dbReference>
<dbReference type="RefSeq" id="WP_285362667.1">
    <property type="nucleotide sequence ID" value="NZ_JASOPU010000402.1"/>
</dbReference>
<dbReference type="SUPFAM" id="SSF53822">
    <property type="entry name" value="Periplasmic binding protein-like I"/>
    <property type="match status" value="1"/>
</dbReference>
<feature type="domain" description="Leucine-binding protein" evidence="3">
    <location>
        <begin position="8"/>
        <end position="78"/>
    </location>
</feature>
<protein>
    <submittedName>
        <fullName evidence="4">ABC transporter substrate-binding protein</fullName>
    </submittedName>
</protein>
<gene>
    <name evidence="4" type="ORF">QP487_12925</name>
</gene>
<evidence type="ECO:0000256" key="1">
    <source>
        <dbReference type="ARBA" id="ARBA00010062"/>
    </source>
</evidence>
<dbReference type="PANTHER" id="PTHR30483">
    <property type="entry name" value="LEUCINE-SPECIFIC-BINDING PROTEIN"/>
    <property type="match status" value="1"/>
</dbReference>
<accession>A0AAW6YM05</accession>
<sequence>MTLDDNGNLYDYVFRTCFEDAYQSKELGKYAAQKGWKKVAVLKDNSSDYGQNVANDFKASFEEHGGQVVGEESYTSGDT</sequence>
<dbReference type="Gene3D" id="3.40.50.2300">
    <property type="match status" value="2"/>
</dbReference>
<evidence type="ECO:0000259" key="3">
    <source>
        <dbReference type="Pfam" id="PF13458"/>
    </source>
</evidence>